<dbReference type="Proteomes" id="UP000091857">
    <property type="component" value="Chromosome 4"/>
</dbReference>
<evidence type="ECO:0000313" key="5">
    <source>
        <dbReference type="Proteomes" id="UP000091857"/>
    </source>
</evidence>
<dbReference type="Gramene" id="Manes.04G143400.1.v8.1">
    <property type="protein sequence ID" value="Manes.04G143400.1.v8.1.CDS.1"/>
    <property type="gene ID" value="Manes.04G143400.v8.1"/>
</dbReference>
<keyword evidence="1" id="KW-0479">Metal-binding</keyword>
<keyword evidence="1" id="KW-0863">Zinc-finger</keyword>
<dbReference type="PANTHER" id="PTHR45676:SF66">
    <property type="entry name" value="RING-TYPE E3 UBIQUITIN TRANSFERASE"/>
    <property type="match status" value="1"/>
</dbReference>
<organism evidence="4 5">
    <name type="scientific">Manihot esculenta</name>
    <name type="common">Cassava</name>
    <name type="synonym">Jatropha manihot</name>
    <dbReference type="NCBI Taxonomy" id="3983"/>
    <lineage>
        <taxon>Eukaryota</taxon>
        <taxon>Viridiplantae</taxon>
        <taxon>Streptophyta</taxon>
        <taxon>Embryophyta</taxon>
        <taxon>Tracheophyta</taxon>
        <taxon>Spermatophyta</taxon>
        <taxon>Magnoliopsida</taxon>
        <taxon>eudicotyledons</taxon>
        <taxon>Gunneridae</taxon>
        <taxon>Pentapetalae</taxon>
        <taxon>rosids</taxon>
        <taxon>fabids</taxon>
        <taxon>Malpighiales</taxon>
        <taxon>Euphorbiaceae</taxon>
        <taxon>Crotonoideae</taxon>
        <taxon>Manihoteae</taxon>
        <taxon>Manihot</taxon>
    </lineage>
</organism>
<protein>
    <recommendedName>
        <fullName evidence="3">RING-type domain-containing protein</fullName>
    </recommendedName>
</protein>
<feature type="domain" description="RING-type" evidence="3">
    <location>
        <begin position="78"/>
        <end position="120"/>
    </location>
</feature>
<keyword evidence="2" id="KW-0472">Membrane</keyword>
<dbReference type="Gene3D" id="3.30.40.10">
    <property type="entry name" value="Zinc/RING finger domain, C3HC4 (zinc finger)"/>
    <property type="match status" value="1"/>
</dbReference>
<dbReference type="PANTHER" id="PTHR45676">
    <property type="entry name" value="RING-H2 FINGER PROTEIN ATL51-RELATED"/>
    <property type="match status" value="1"/>
</dbReference>
<sequence length="149" mass="16755">MAMLWYGLVLFGTIAIAFAVYLLVMTRWCTPHDVFSHPGLTSPAQQITSASLNLSTYSASTFKYKKGIGNSEVPETECIICLSDFEDEEYVRQLSHCRHLFHATCVDMWLYSHSDCPLCRTPIHRLDSNDGVLTTENSTEGLLDIRISS</sequence>
<evidence type="ECO:0000256" key="2">
    <source>
        <dbReference type="SAM" id="Phobius"/>
    </source>
</evidence>
<accession>A0A2C9W4N4</accession>
<evidence type="ECO:0000313" key="4">
    <source>
        <dbReference type="EMBL" id="OAY53195.1"/>
    </source>
</evidence>
<keyword evidence="1" id="KW-0862">Zinc</keyword>
<dbReference type="CDD" id="cd16461">
    <property type="entry name" value="RING-H2_EL5-like"/>
    <property type="match status" value="1"/>
</dbReference>
<evidence type="ECO:0000256" key="1">
    <source>
        <dbReference type="PROSITE-ProRule" id="PRU00175"/>
    </source>
</evidence>
<feature type="transmembrane region" description="Helical" evidence="2">
    <location>
        <begin position="6"/>
        <end position="24"/>
    </location>
</feature>
<dbReference type="UniPathway" id="UPA00143"/>
<evidence type="ECO:0000259" key="3">
    <source>
        <dbReference type="PROSITE" id="PS50089"/>
    </source>
</evidence>
<dbReference type="Pfam" id="PF13639">
    <property type="entry name" value="zf-RING_2"/>
    <property type="match status" value="1"/>
</dbReference>
<name>A0A2C9W4N4_MANES</name>
<dbReference type="InterPro" id="IPR013083">
    <property type="entry name" value="Znf_RING/FYVE/PHD"/>
</dbReference>
<keyword evidence="2" id="KW-0812">Transmembrane</keyword>
<keyword evidence="5" id="KW-1185">Reference proteome</keyword>
<keyword evidence="2" id="KW-1133">Transmembrane helix</keyword>
<dbReference type="GO" id="GO:0016567">
    <property type="term" value="P:protein ubiquitination"/>
    <property type="evidence" value="ECO:0000318"/>
    <property type="project" value="GO_Central"/>
</dbReference>
<dbReference type="OrthoDB" id="9984778at2759"/>
<gene>
    <name evidence="4" type="ORF">MANES_04G143400v8</name>
</gene>
<dbReference type="SMART" id="SM00184">
    <property type="entry name" value="RING"/>
    <property type="match status" value="1"/>
</dbReference>
<dbReference type="OMA" id="EVPETEC"/>
<dbReference type="GO" id="GO:0008270">
    <property type="term" value="F:zinc ion binding"/>
    <property type="evidence" value="ECO:0007669"/>
    <property type="project" value="UniProtKB-KW"/>
</dbReference>
<dbReference type="AlphaFoldDB" id="A0A2C9W4N4"/>
<reference evidence="5" key="1">
    <citation type="journal article" date="2016" name="Nat. Biotechnol.">
        <title>Sequencing wild and cultivated cassava and related species reveals extensive interspecific hybridization and genetic diversity.</title>
        <authorList>
            <person name="Bredeson J.V."/>
            <person name="Lyons J.B."/>
            <person name="Prochnik S.E."/>
            <person name="Wu G.A."/>
            <person name="Ha C.M."/>
            <person name="Edsinger-Gonzales E."/>
            <person name="Grimwood J."/>
            <person name="Schmutz J."/>
            <person name="Rabbi I.Y."/>
            <person name="Egesi C."/>
            <person name="Nauluvula P."/>
            <person name="Lebot V."/>
            <person name="Ndunguru J."/>
            <person name="Mkamilo G."/>
            <person name="Bart R.S."/>
            <person name="Setter T.L."/>
            <person name="Gleadow R.M."/>
            <person name="Kulakow P."/>
            <person name="Ferguson M.E."/>
            <person name="Rounsley S."/>
            <person name="Rokhsar D.S."/>
        </authorList>
    </citation>
    <scope>NUCLEOTIDE SEQUENCE [LARGE SCALE GENOMIC DNA]</scope>
    <source>
        <strain evidence="5">cv. AM560-2</strain>
    </source>
</reference>
<dbReference type="PROSITE" id="PS50089">
    <property type="entry name" value="ZF_RING_2"/>
    <property type="match status" value="1"/>
</dbReference>
<comment type="caution">
    <text evidence="4">The sequence shown here is derived from an EMBL/GenBank/DDBJ whole genome shotgun (WGS) entry which is preliminary data.</text>
</comment>
<proteinExistence type="predicted"/>
<dbReference type="SUPFAM" id="SSF57850">
    <property type="entry name" value="RING/U-box"/>
    <property type="match status" value="1"/>
</dbReference>
<dbReference type="InterPro" id="IPR001841">
    <property type="entry name" value="Znf_RING"/>
</dbReference>
<dbReference type="EMBL" id="CM004390">
    <property type="protein sequence ID" value="OAY53195.1"/>
    <property type="molecule type" value="Genomic_DNA"/>
</dbReference>